<evidence type="ECO:0008006" key="6">
    <source>
        <dbReference type="Google" id="ProtNLM"/>
    </source>
</evidence>
<dbReference type="Pfam" id="PF00705">
    <property type="entry name" value="PCNA_N"/>
    <property type="match status" value="1"/>
</dbReference>
<dbReference type="PANTHER" id="PTHR11352:SF0">
    <property type="entry name" value="PROLIFERATING CELL NUCLEAR ANTIGEN"/>
    <property type="match status" value="1"/>
</dbReference>
<evidence type="ECO:0000313" key="5">
    <source>
        <dbReference type="EMBL" id="QHU35266.1"/>
    </source>
</evidence>
<dbReference type="Gene3D" id="3.70.10.10">
    <property type="match status" value="1"/>
</dbReference>
<dbReference type="GO" id="GO:0003677">
    <property type="term" value="F:DNA binding"/>
    <property type="evidence" value="ECO:0007669"/>
    <property type="project" value="UniProtKB-KW"/>
</dbReference>
<dbReference type="NCBIfam" id="TIGR00590">
    <property type="entry name" value="pcna"/>
    <property type="match status" value="1"/>
</dbReference>
<dbReference type="CDD" id="cd00577">
    <property type="entry name" value="PCNA"/>
    <property type="match status" value="1"/>
</dbReference>
<accession>A0A6C0LWN7</accession>
<dbReference type="InterPro" id="IPR022648">
    <property type="entry name" value="Pr_cel_nuc_antig_N"/>
</dbReference>
<dbReference type="InterPro" id="IPR022649">
    <property type="entry name" value="Pr_cel_nuc_antig_C"/>
</dbReference>
<dbReference type="InterPro" id="IPR046938">
    <property type="entry name" value="DNA_clamp_sf"/>
</dbReference>
<feature type="domain" description="Proliferating cell nuclear antigen PCNA C-terminal" evidence="4">
    <location>
        <begin position="128"/>
        <end position="254"/>
    </location>
</feature>
<evidence type="ECO:0000259" key="3">
    <source>
        <dbReference type="Pfam" id="PF00705"/>
    </source>
</evidence>
<proteinExistence type="inferred from homology"/>
<dbReference type="InterPro" id="IPR000730">
    <property type="entry name" value="Pr_cel_nuc_antig"/>
</dbReference>
<dbReference type="EMBL" id="MN740585">
    <property type="protein sequence ID" value="QHU35266.1"/>
    <property type="molecule type" value="Genomic_DNA"/>
</dbReference>
<feature type="domain" description="Proliferating cell nuclear antigen PCNA N-terminal" evidence="3">
    <location>
        <begin position="16"/>
        <end position="123"/>
    </location>
</feature>
<name>A0A6C0LWN7_9ZZZZ</name>
<dbReference type="GO" id="GO:0030337">
    <property type="term" value="F:DNA polymerase processivity factor activity"/>
    <property type="evidence" value="ECO:0007669"/>
    <property type="project" value="InterPro"/>
</dbReference>
<dbReference type="Pfam" id="PF02747">
    <property type="entry name" value="PCNA_C"/>
    <property type="match status" value="1"/>
</dbReference>
<evidence type="ECO:0000256" key="2">
    <source>
        <dbReference type="ARBA" id="ARBA00023125"/>
    </source>
</evidence>
<reference evidence="5" key="1">
    <citation type="journal article" date="2020" name="Nature">
        <title>Giant virus diversity and host interactions through global metagenomics.</title>
        <authorList>
            <person name="Schulz F."/>
            <person name="Roux S."/>
            <person name="Paez-Espino D."/>
            <person name="Jungbluth S."/>
            <person name="Walsh D.A."/>
            <person name="Denef V.J."/>
            <person name="McMahon K.D."/>
            <person name="Konstantinidis K.T."/>
            <person name="Eloe-Fadrosh E.A."/>
            <person name="Kyrpides N.C."/>
            <person name="Woyke T."/>
        </authorList>
    </citation>
    <scope>NUCLEOTIDE SEQUENCE</scope>
    <source>
        <strain evidence="5">GVMAG-S-1017745-26</strain>
    </source>
</reference>
<evidence type="ECO:0000259" key="4">
    <source>
        <dbReference type="Pfam" id="PF02747"/>
    </source>
</evidence>
<dbReference type="GO" id="GO:0006275">
    <property type="term" value="P:regulation of DNA replication"/>
    <property type="evidence" value="ECO:0007669"/>
    <property type="project" value="InterPro"/>
</dbReference>
<dbReference type="PRINTS" id="PR00339">
    <property type="entry name" value="PCNACYCLIN"/>
</dbReference>
<keyword evidence="2" id="KW-0238">DNA-binding</keyword>
<sequence length="258" mass="29915">MNCSINNEIKMLKFSTIFQYLKNITEEINLKFTKKGLYTQGLGINHVCLVEFNIEHSWFSSYMCDKDCILGINCEVFYSILTCLEKQNTFEMTYGENADTLNIIITCDKVIKNFEMKLLVIESNSFDIPKIDYTSDIIINSKSFYDYINQLAIFGNNLLITCDGKDNDNVKLETSGDNGKMELVIDDDYMEEYSVEENVILKLNYAMEYIKKMTNFVKLNKNIALHLTEEAPLKMKYALCDEVDNNYLNIYLAPKIDD</sequence>
<organism evidence="5">
    <name type="scientific">viral metagenome</name>
    <dbReference type="NCBI Taxonomy" id="1070528"/>
    <lineage>
        <taxon>unclassified sequences</taxon>
        <taxon>metagenomes</taxon>
        <taxon>organismal metagenomes</taxon>
    </lineage>
</organism>
<dbReference type="PANTHER" id="PTHR11352">
    <property type="entry name" value="PROLIFERATING CELL NUCLEAR ANTIGEN"/>
    <property type="match status" value="1"/>
</dbReference>
<protein>
    <recommendedName>
        <fullName evidence="6">Proliferating cell nuclear antigen PCNA N-terminal domain-containing protein</fullName>
    </recommendedName>
</protein>
<dbReference type="AlphaFoldDB" id="A0A6C0LWN7"/>
<dbReference type="HAMAP" id="MF_00317">
    <property type="entry name" value="DNApol_clamp_arch"/>
    <property type="match status" value="1"/>
</dbReference>
<dbReference type="GO" id="GO:0006272">
    <property type="term" value="P:leading strand elongation"/>
    <property type="evidence" value="ECO:0007669"/>
    <property type="project" value="TreeGrafter"/>
</dbReference>
<comment type="similarity">
    <text evidence="1">Belongs to the PCNA family.</text>
</comment>
<dbReference type="SUPFAM" id="SSF55979">
    <property type="entry name" value="DNA clamp"/>
    <property type="match status" value="2"/>
</dbReference>
<evidence type="ECO:0000256" key="1">
    <source>
        <dbReference type="ARBA" id="ARBA00010462"/>
    </source>
</evidence>